<dbReference type="SMART" id="SM00318">
    <property type="entry name" value="SNc"/>
    <property type="match status" value="1"/>
</dbReference>
<dbReference type="SUPFAM" id="SSF50199">
    <property type="entry name" value="Staphylococcal nuclease"/>
    <property type="match status" value="1"/>
</dbReference>
<gene>
    <name evidence="2" type="ORF">GCM10011332_11410</name>
</gene>
<comment type="caution">
    <text evidence="2">The sequence shown here is derived from an EMBL/GenBank/DDBJ whole genome shotgun (WGS) entry which is preliminary data.</text>
</comment>
<evidence type="ECO:0000259" key="1">
    <source>
        <dbReference type="PROSITE" id="PS50830"/>
    </source>
</evidence>
<reference evidence="2" key="2">
    <citation type="submission" date="2020-09" db="EMBL/GenBank/DDBJ databases">
        <authorList>
            <person name="Sun Q."/>
            <person name="Zhou Y."/>
        </authorList>
    </citation>
    <scope>NUCLEOTIDE SEQUENCE</scope>
    <source>
        <strain evidence="2">CGMCC 1.15254</strain>
    </source>
</reference>
<accession>A0A917BX52</accession>
<organism evidence="2 3">
    <name type="scientific">Terasakiella brassicae</name>
    <dbReference type="NCBI Taxonomy" id="1634917"/>
    <lineage>
        <taxon>Bacteria</taxon>
        <taxon>Pseudomonadati</taxon>
        <taxon>Pseudomonadota</taxon>
        <taxon>Alphaproteobacteria</taxon>
        <taxon>Rhodospirillales</taxon>
        <taxon>Terasakiellaceae</taxon>
        <taxon>Terasakiella</taxon>
    </lineage>
</organism>
<sequence length="132" mass="14955">MLLAEKAEARDVLPGPIRAEVLQVIDGDTLDVRAQIWLGQYIQTRVRLSQIDTPELRGRCAAEMDRAQQAKNALTDIVKSRKIWLKNIHYGKYAGRVLAQLETDQGVDPVAFLIEKGLARPYDGKKRRSWCP</sequence>
<feature type="domain" description="TNase-like" evidence="1">
    <location>
        <begin position="15"/>
        <end position="132"/>
    </location>
</feature>
<reference evidence="2" key="1">
    <citation type="journal article" date="2014" name="Int. J. Syst. Evol. Microbiol.">
        <title>Complete genome sequence of Corynebacterium casei LMG S-19264T (=DSM 44701T), isolated from a smear-ripened cheese.</title>
        <authorList>
            <consortium name="US DOE Joint Genome Institute (JGI-PGF)"/>
            <person name="Walter F."/>
            <person name="Albersmeier A."/>
            <person name="Kalinowski J."/>
            <person name="Ruckert C."/>
        </authorList>
    </citation>
    <scope>NUCLEOTIDE SEQUENCE</scope>
    <source>
        <strain evidence="2">CGMCC 1.15254</strain>
    </source>
</reference>
<dbReference type="Gene3D" id="2.40.50.90">
    <property type="match status" value="1"/>
</dbReference>
<name>A0A917BX52_9PROT</name>
<dbReference type="PROSITE" id="PS50830">
    <property type="entry name" value="TNASE_3"/>
    <property type="match status" value="1"/>
</dbReference>
<dbReference type="EMBL" id="BMHV01000006">
    <property type="protein sequence ID" value="GGF59515.1"/>
    <property type="molecule type" value="Genomic_DNA"/>
</dbReference>
<dbReference type="Pfam" id="PF00565">
    <property type="entry name" value="SNase"/>
    <property type="match status" value="1"/>
</dbReference>
<evidence type="ECO:0000313" key="3">
    <source>
        <dbReference type="Proteomes" id="UP000632498"/>
    </source>
</evidence>
<dbReference type="AlphaFoldDB" id="A0A917BX52"/>
<proteinExistence type="predicted"/>
<dbReference type="InterPro" id="IPR035437">
    <property type="entry name" value="SNase_OB-fold_sf"/>
</dbReference>
<evidence type="ECO:0000313" key="2">
    <source>
        <dbReference type="EMBL" id="GGF59515.1"/>
    </source>
</evidence>
<dbReference type="InterPro" id="IPR016071">
    <property type="entry name" value="Staphylococal_nuclease_OB-fold"/>
</dbReference>
<protein>
    <recommendedName>
        <fullName evidence="1">TNase-like domain-containing protein</fullName>
    </recommendedName>
</protein>
<dbReference type="Proteomes" id="UP000632498">
    <property type="component" value="Unassembled WGS sequence"/>
</dbReference>
<keyword evidence="3" id="KW-1185">Reference proteome</keyword>